<evidence type="ECO:0000313" key="1">
    <source>
        <dbReference type="EMBL" id="MDZ5473202.1"/>
    </source>
</evidence>
<name>A0ABU5J1B9_9BACI</name>
<organism evidence="1 2">
    <name type="scientific">Robertmurraya mangrovi</name>
    <dbReference type="NCBI Taxonomy" id="3098077"/>
    <lineage>
        <taxon>Bacteria</taxon>
        <taxon>Bacillati</taxon>
        <taxon>Bacillota</taxon>
        <taxon>Bacilli</taxon>
        <taxon>Bacillales</taxon>
        <taxon>Bacillaceae</taxon>
        <taxon>Robertmurraya</taxon>
    </lineage>
</organism>
<dbReference type="EMBL" id="JAXOFX010000011">
    <property type="protein sequence ID" value="MDZ5473202.1"/>
    <property type="molecule type" value="Genomic_DNA"/>
</dbReference>
<gene>
    <name evidence="1" type="ORF">SM124_15900</name>
</gene>
<protein>
    <submittedName>
        <fullName evidence="1">Uncharacterized protein</fullName>
    </submittedName>
</protein>
<reference evidence="1 2" key="1">
    <citation type="submission" date="2023-11" db="EMBL/GenBank/DDBJ databases">
        <title>Bacillus jintuensis, isolated from a mudflat on the Beibu Gulf coast.</title>
        <authorList>
            <person name="Li M."/>
        </authorList>
    </citation>
    <scope>NUCLEOTIDE SEQUENCE [LARGE SCALE GENOMIC DNA]</scope>
    <source>
        <strain evidence="1 2">31A1R</strain>
    </source>
</reference>
<comment type="caution">
    <text evidence="1">The sequence shown here is derived from an EMBL/GenBank/DDBJ whole genome shotgun (WGS) entry which is preliminary data.</text>
</comment>
<evidence type="ECO:0000313" key="2">
    <source>
        <dbReference type="Proteomes" id="UP001290455"/>
    </source>
</evidence>
<accession>A0ABU5J1B9</accession>
<dbReference type="RefSeq" id="WP_322447502.1">
    <property type="nucleotide sequence ID" value="NZ_JAXOFX010000011.1"/>
</dbReference>
<keyword evidence="2" id="KW-1185">Reference proteome</keyword>
<dbReference type="Proteomes" id="UP001290455">
    <property type="component" value="Unassembled WGS sequence"/>
</dbReference>
<sequence>MNQSHIDFHKISQALSGSLEAIKSEQLDSNEAIESLTFAQETLQQALNYSLNSNFTRM</sequence>
<proteinExistence type="predicted"/>